<evidence type="ECO:0000256" key="7">
    <source>
        <dbReference type="ARBA" id="ARBA00045681"/>
    </source>
</evidence>
<dbReference type="OrthoDB" id="421327at2759"/>
<dbReference type="PANTHER" id="PTHR13184:SF5">
    <property type="entry name" value="METHYLTRANSFERASE-LIKE PROTEIN 17, MITOCHONDRIAL"/>
    <property type="match status" value="1"/>
</dbReference>
<keyword evidence="8" id="KW-0175">Coiled coil</keyword>
<dbReference type="GO" id="GO:0008168">
    <property type="term" value="F:methyltransferase activity"/>
    <property type="evidence" value="ECO:0007669"/>
    <property type="project" value="InterPro"/>
</dbReference>
<keyword evidence="3" id="KW-0809">Transit peptide</keyword>
<dbReference type="InterPro" id="IPR052571">
    <property type="entry name" value="Mt_RNA_Methyltransferase"/>
</dbReference>
<sequence length="784" mass="89693">MYRRSIIRSNITSVLLRNSKYCYSTTNGSSKNDFNFDFMTQEEERTPNPLLPFQKDLGSVVIPEDMKPKKQKLSAEEKEARKQAIREKAVMPSSSPFRNEDGTFIKGHNSQDARLHDSTLLGKVDNHITVLPRAIAKAIGNNILSTNTPGRLRQKVVSIYQNMQKAQIQKDPSTPLDTNAHIAAFFLQDYSHCRQVLLELQKRVGKDKFNPQSVLDVGYGPATGMVALNEIMGDEWVPKDKDAYIVGRRNGEMKKRAKIILSRQINENFAGEQPSEPSKKALKRAARAAAAKAQEIAENGEEVVEVGQEQEETVQEETAQEEQVEEEDEYVGPVNTKKINIRTVFRSTIPMTKQYDLIIVNNSLLSREFSFPRDVDENIRTILRCLAPGGHLVLVERGNSVGFETIARARQIMIRPENFPDEIGKIPRPYIKGSRGKPQRMKKEDAIITEDDIKFEEEMLAKMEQEGQEMAEELKKKFGDVAEEELKFDHEEEMEVFDVDTPIEEMLDRVDYHLSIVAPCPHHRKCPLQLGDPKYYKISSHKRRLNFCSFSKVVERPKYTMELKRGKLLASTWDKSAEDGIGKLTKAQLKKMEGSGRAGGRDSEDGSYSYLIVNRSLNDNATLEKIEKDREFKDRDDFTDINHWPRIIENPQKKKSNVTMKVCSAEGNVELWQVPKSFGKQEYHDARKASRGDLWALGKKSHVVKNTLSDEAREKLDKLYITQKKNVLKEQQKKRWKKVLSVNEETFNDEIADVMATNLENSRKYKALNKKLPFDVDPESFDGN</sequence>
<gene>
    <name evidence="9" type="ORF">J8A68_005462</name>
</gene>
<comment type="subcellular location">
    <subcellularLocation>
        <location evidence="1">Mitochondrion</location>
    </subcellularLocation>
</comment>
<dbReference type="GO" id="GO:0006412">
    <property type="term" value="P:translation"/>
    <property type="evidence" value="ECO:0007669"/>
    <property type="project" value="InterPro"/>
</dbReference>
<reference evidence="9 10" key="1">
    <citation type="journal article" date="2021" name="DNA Res.">
        <title>Genome analysis of Candida subhashii reveals its hybrid nature and dual mitochondrial genome conformations.</title>
        <authorList>
            <person name="Mixao V."/>
            <person name="Hegedusova E."/>
            <person name="Saus E."/>
            <person name="Pryszcz L.P."/>
            <person name="Cillingova A."/>
            <person name="Nosek J."/>
            <person name="Gabaldon T."/>
        </authorList>
    </citation>
    <scope>NUCLEOTIDE SEQUENCE [LARGE SCALE GENOMIC DNA]</scope>
    <source>
        <strain evidence="9 10">CBS 10753</strain>
    </source>
</reference>
<keyword evidence="6" id="KW-0496">Mitochondrion</keyword>
<comment type="caution">
    <text evidence="9">The sequence shown here is derived from an EMBL/GenBank/DDBJ whole genome shotgun (WGS) entry which is preliminary data.</text>
</comment>
<feature type="coiled-coil region" evidence="8">
    <location>
        <begin position="446"/>
        <end position="473"/>
    </location>
</feature>
<dbReference type="InterPro" id="IPR015324">
    <property type="entry name" value="Ribosomal_Rsm22-like"/>
</dbReference>
<dbReference type="Pfam" id="PF09243">
    <property type="entry name" value="Rsm22"/>
    <property type="match status" value="1"/>
</dbReference>
<dbReference type="GeneID" id="73472262"/>
<evidence type="ECO:0000313" key="9">
    <source>
        <dbReference type="EMBL" id="KAG7661090.1"/>
    </source>
</evidence>
<keyword evidence="2" id="KW-0479">Metal-binding</keyword>
<dbReference type="GO" id="GO:0005763">
    <property type="term" value="C:mitochondrial small ribosomal subunit"/>
    <property type="evidence" value="ECO:0007669"/>
    <property type="project" value="TreeGrafter"/>
</dbReference>
<evidence type="ECO:0000256" key="6">
    <source>
        <dbReference type="ARBA" id="ARBA00023128"/>
    </source>
</evidence>
<evidence type="ECO:0000256" key="5">
    <source>
        <dbReference type="ARBA" id="ARBA00023014"/>
    </source>
</evidence>
<dbReference type="EMBL" id="JAGSYN010000270">
    <property type="protein sequence ID" value="KAG7661090.1"/>
    <property type="molecule type" value="Genomic_DNA"/>
</dbReference>
<dbReference type="PANTHER" id="PTHR13184">
    <property type="entry name" value="37S RIBOSOMAL PROTEIN S22"/>
    <property type="match status" value="1"/>
</dbReference>
<keyword evidence="10" id="KW-1185">Reference proteome</keyword>
<evidence type="ECO:0000256" key="2">
    <source>
        <dbReference type="ARBA" id="ARBA00022723"/>
    </source>
</evidence>
<protein>
    <submittedName>
        <fullName evidence="9">RSM22</fullName>
    </submittedName>
</protein>
<evidence type="ECO:0000256" key="4">
    <source>
        <dbReference type="ARBA" id="ARBA00023004"/>
    </source>
</evidence>
<dbReference type="GO" id="GO:0046872">
    <property type="term" value="F:metal ion binding"/>
    <property type="evidence" value="ECO:0007669"/>
    <property type="project" value="UniProtKB-KW"/>
</dbReference>
<accession>A0A8J5QMB4</accession>
<dbReference type="PIRSF" id="PIRSF007797">
    <property type="entry name" value="RSM22"/>
    <property type="match status" value="1"/>
</dbReference>
<organism evidence="9 10">
    <name type="scientific">[Candida] subhashii</name>
    <dbReference type="NCBI Taxonomy" id="561895"/>
    <lineage>
        <taxon>Eukaryota</taxon>
        <taxon>Fungi</taxon>
        <taxon>Dikarya</taxon>
        <taxon>Ascomycota</taxon>
        <taxon>Saccharomycotina</taxon>
        <taxon>Pichiomycetes</taxon>
        <taxon>Debaryomycetaceae</taxon>
        <taxon>Spathaspora</taxon>
    </lineage>
</organism>
<keyword evidence="5" id="KW-0411">Iron-sulfur</keyword>
<dbReference type="InterPro" id="IPR016522">
    <property type="entry name" value="RSM22_mit_bud"/>
</dbReference>
<dbReference type="AlphaFoldDB" id="A0A8J5QMB4"/>
<evidence type="ECO:0000256" key="3">
    <source>
        <dbReference type="ARBA" id="ARBA00022946"/>
    </source>
</evidence>
<dbReference type="RefSeq" id="XP_049261323.1">
    <property type="nucleotide sequence ID" value="XM_049409531.1"/>
</dbReference>
<evidence type="ECO:0000313" key="10">
    <source>
        <dbReference type="Proteomes" id="UP000694255"/>
    </source>
</evidence>
<dbReference type="Proteomes" id="UP000694255">
    <property type="component" value="Unassembled WGS sequence"/>
</dbReference>
<dbReference type="GO" id="GO:0051536">
    <property type="term" value="F:iron-sulfur cluster binding"/>
    <property type="evidence" value="ECO:0007669"/>
    <property type="project" value="UniProtKB-KW"/>
</dbReference>
<keyword evidence="4" id="KW-0408">Iron</keyword>
<name>A0A8J5QMB4_9ASCO</name>
<dbReference type="GO" id="GO:0003735">
    <property type="term" value="F:structural constituent of ribosome"/>
    <property type="evidence" value="ECO:0007669"/>
    <property type="project" value="TreeGrafter"/>
</dbReference>
<evidence type="ECO:0000256" key="1">
    <source>
        <dbReference type="ARBA" id="ARBA00004173"/>
    </source>
</evidence>
<evidence type="ECO:0000256" key="8">
    <source>
        <dbReference type="SAM" id="Coils"/>
    </source>
</evidence>
<comment type="function">
    <text evidence="7">Mitochondrial ribosome (mitoribosome) assembly factor. Binds at the interface of the head and body domains of the mitochondrial small ribosomal subunit (mt-SSU), occluding the mRNA channel and preventing compaction of the head domain towards the body. Probable inactive methyltransferase: retains the characteristic folding and ability to bind S-adenosyl-L-methionine, but it probably lost its methyltransferase activity.</text>
</comment>
<feature type="coiled-coil region" evidence="8">
    <location>
        <begin position="279"/>
        <end position="327"/>
    </location>
</feature>
<proteinExistence type="predicted"/>